<keyword evidence="2" id="KW-0812">Transmembrane</keyword>
<dbReference type="Proteomes" id="UP001222118">
    <property type="component" value="Chromosome"/>
</dbReference>
<evidence type="ECO:0000256" key="1">
    <source>
        <dbReference type="SAM" id="MobiDB-lite"/>
    </source>
</evidence>
<accession>A0ABY7YTQ5</accession>
<sequence length="216" mass="22698">MDTTDLDQDWTLPGVTKSDTGANTPPEQPPARPSLHQTILLLAVGLVGLTAIIACVWVYTDTRREVLRLATEVAQLRLSLDLYVQQKPGTAAVNPDAMLNLQNRLAILEDSWRNQSSPVPAITAPAAVATGTATAQDDCMPQATKFLVSSGDSYPLCNTTGVISVLTVSPDRVSFTDGTVIPAGGNGLLSGTNCRITVLSSEADGLSGYAELRASC</sequence>
<keyword evidence="2" id="KW-1133">Transmembrane helix</keyword>
<protein>
    <submittedName>
        <fullName evidence="3">Uncharacterized protein</fullName>
    </submittedName>
</protein>
<name>A0ABY7YTQ5_9HYPH</name>
<feature type="region of interest" description="Disordered" evidence="1">
    <location>
        <begin position="1"/>
        <end position="32"/>
    </location>
</feature>
<dbReference type="RefSeq" id="WP_282210212.1">
    <property type="nucleotide sequence ID" value="NZ_CP118247.1"/>
</dbReference>
<evidence type="ECO:0000256" key="2">
    <source>
        <dbReference type="SAM" id="Phobius"/>
    </source>
</evidence>
<reference evidence="3 4" key="1">
    <citation type="submission" date="2023-02" db="EMBL/GenBank/DDBJ databases">
        <title>Devosia chondri sp. nov., isolated from the phycosphere of marine algae.</title>
        <authorList>
            <person name="Kim J.M."/>
            <person name="Lee J.K."/>
            <person name="Choi B.J."/>
            <person name="Bayburt H."/>
            <person name="Jeon C.O."/>
        </authorList>
    </citation>
    <scope>NUCLEOTIDE SEQUENCE [LARGE SCALE GENOMIC DNA]</scope>
    <source>
        <strain evidence="3 4">G2-5</strain>
    </source>
</reference>
<evidence type="ECO:0000313" key="3">
    <source>
        <dbReference type="EMBL" id="WDR04691.1"/>
    </source>
</evidence>
<gene>
    <name evidence="3" type="ORF">PSQ90_10175</name>
</gene>
<evidence type="ECO:0000313" key="4">
    <source>
        <dbReference type="Proteomes" id="UP001222118"/>
    </source>
</evidence>
<feature type="transmembrane region" description="Helical" evidence="2">
    <location>
        <begin position="39"/>
        <end position="59"/>
    </location>
</feature>
<keyword evidence="4" id="KW-1185">Reference proteome</keyword>
<proteinExistence type="predicted"/>
<keyword evidence="2" id="KW-0472">Membrane</keyword>
<dbReference type="EMBL" id="CP118247">
    <property type="protein sequence ID" value="WDR04691.1"/>
    <property type="molecule type" value="Genomic_DNA"/>
</dbReference>
<organism evidence="3 4">
    <name type="scientific">Devosia rhodophyticola</name>
    <dbReference type="NCBI Taxonomy" id="3026423"/>
    <lineage>
        <taxon>Bacteria</taxon>
        <taxon>Pseudomonadati</taxon>
        <taxon>Pseudomonadota</taxon>
        <taxon>Alphaproteobacteria</taxon>
        <taxon>Hyphomicrobiales</taxon>
        <taxon>Devosiaceae</taxon>
        <taxon>Devosia</taxon>
    </lineage>
</organism>